<comment type="function">
    <text evidence="15">Catalyzes the NADPH-dependent formation of L-aspartate-semialdehyde (L-ASA) by the reductive dephosphorylation of L-aspartyl-4-phosphate.</text>
</comment>
<dbReference type="GO" id="GO:0009089">
    <property type="term" value="P:lysine biosynthetic process via diaminopimelate"/>
    <property type="evidence" value="ECO:0007669"/>
    <property type="project" value="UniProtKB-UniRule"/>
</dbReference>
<dbReference type="GO" id="GO:0019877">
    <property type="term" value="P:diaminopimelate biosynthetic process"/>
    <property type="evidence" value="ECO:0007669"/>
    <property type="project" value="UniProtKB-UniRule"/>
</dbReference>
<feature type="binding site" evidence="15">
    <location>
        <begin position="160"/>
        <end position="161"/>
    </location>
    <ligand>
        <name>NADP(+)</name>
        <dbReference type="ChEBI" id="CHEBI:58349"/>
    </ligand>
</feature>
<dbReference type="Pfam" id="PF02774">
    <property type="entry name" value="Semialdhyde_dhC"/>
    <property type="match status" value="1"/>
</dbReference>
<evidence type="ECO:0000256" key="5">
    <source>
        <dbReference type="ARBA" id="ARBA00011738"/>
    </source>
</evidence>
<evidence type="ECO:0000256" key="16">
    <source>
        <dbReference type="PIRSR" id="PIRSR000148-1"/>
    </source>
</evidence>
<dbReference type="InterPro" id="IPR000534">
    <property type="entry name" value="Semialdehyde_DH_NAD-bd"/>
</dbReference>
<dbReference type="UniPathway" id="UPA00050">
    <property type="reaction ID" value="UER00463"/>
</dbReference>
<comment type="subunit">
    <text evidence="5 15">Homodimer.</text>
</comment>
<evidence type="ECO:0000256" key="13">
    <source>
        <dbReference type="ARBA" id="ARBA00023167"/>
    </source>
</evidence>
<dbReference type="RefSeq" id="WP_078755347.1">
    <property type="nucleotide sequence ID" value="NZ_FUWO01000003.1"/>
</dbReference>
<feature type="domain" description="Semialdehyde dehydrogenase NAD-binding" evidence="17">
    <location>
        <begin position="6"/>
        <end position="122"/>
    </location>
</feature>
<evidence type="ECO:0000256" key="8">
    <source>
        <dbReference type="ARBA" id="ARBA00022697"/>
    </source>
</evidence>
<comment type="pathway">
    <text evidence="3 15">Amino-acid biosynthesis; L-threonine biosynthesis; L-threonine from L-aspartate: step 2/5.</text>
</comment>
<evidence type="ECO:0000256" key="4">
    <source>
        <dbReference type="ARBA" id="ARBA00010584"/>
    </source>
</evidence>
<gene>
    <name evidence="15" type="primary">asd</name>
    <name evidence="18" type="ORF">SAMN02746011_00517</name>
</gene>
<evidence type="ECO:0000256" key="7">
    <source>
        <dbReference type="ARBA" id="ARBA00022605"/>
    </source>
</evidence>
<dbReference type="SUPFAM" id="SSF51735">
    <property type="entry name" value="NAD(P)-binding Rossmann-fold domains"/>
    <property type="match status" value="1"/>
</dbReference>
<dbReference type="Gene3D" id="3.30.360.10">
    <property type="entry name" value="Dihydrodipicolinate Reductase, domain 2"/>
    <property type="match status" value="1"/>
</dbReference>
<reference evidence="19" key="1">
    <citation type="submission" date="2017-02" db="EMBL/GenBank/DDBJ databases">
        <authorList>
            <person name="Varghese N."/>
            <person name="Submissions S."/>
        </authorList>
    </citation>
    <scope>NUCLEOTIDE SEQUENCE [LARGE SCALE GENOMIC DNA]</scope>
    <source>
        <strain evidence="19">DSM 15739</strain>
    </source>
</reference>
<comment type="pathway">
    <text evidence="1 15">Amino-acid biosynthesis; L-methionine biosynthesis via de novo pathway; L-homoserine from L-aspartate: step 2/3.</text>
</comment>
<dbReference type="EMBL" id="FUWO01000003">
    <property type="protein sequence ID" value="SJZ36371.1"/>
    <property type="molecule type" value="Genomic_DNA"/>
</dbReference>
<dbReference type="InterPro" id="IPR036291">
    <property type="entry name" value="NAD(P)-bd_dom_sf"/>
</dbReference>
<dbReference type="HAMAP" id="MF_02121">
    <property type="entry name" value="ASADH"/>
    <property type="match status" value="1"/>
</dbReference>
<keyword evidence="12 15" id="KW-0457">Lysine biosynthesis</keyword>
<feature type="binding site" evidence="15">
    <location>
        <position position="306"/>
    </location>
    <ligand>
        <name>NADP(+)</name>
        <dbReference type="ChEBI" id="CHEBI:58349"/>
    </ligand>
</feature>
<evidence type="ECO:0000256" key="10">
    <source>
        <dbReference type="ARBA" id="ARBA00022915"/>
    </source>
</evidence>
<feature type="binding site" evidence="15">
    <location>
        <begin position="41"/>
        <end position="42"/>
    </location>
    <ligand>
        <name>NADP(+)</name>
        <dbReference type="ChEBI" id="CHEBI:58349"/>
    </ligand>
</feature>
<evidence type="ECO:0000256" key="2">
    <source>
        <dbReference type="ARBA" id="ARBA00005076"/>
    </source>
</evidence>
<dbReference type="AlphaFoldDB" id="A0A1T4K1Q7"/>
<evidence type="ECO:0000313" key="18">
    <source>
        <dbReference type="EMBL" id="SJZ36371.1"/>
    </source>
</evidence>
<dbReference type="Gene3D" id="3.40.50.720">
    <property type="entry name" value="NAD(P)-binding Rossmann-like Domain"/>
    <property type="match status" value="1"/>
</dbReference>
<evidence type="ECO:0000256" key="9">
    <source>
        <dbReference type="ARBA" id="ARBA00022857"/>
    </source>
</evidence>
<keyword evidence="13 15" id="KW-0486">Methionine biosynthesis</keyword>
<dbReference type="GO" id="GO:0051287">
    <property type="term" value="F:NAD binding"/>
    <property type="evidence" value="ECO:0007669"/>
    <property type="project" value="InterPro"/>
</dbReference>
<dbReference type="CDD" id="cd02316">
    <property type="entry name" value="VcASADH2_like_N"/>
    <property type="match status" value="1"/>
</dbReference>
<name>A0A1T4K1Q7_9LACT</name>
<feature type="binding site" evidence="15">
    <location>
        <position position="226"/>
    </location>
    <ligand>
        <name>substrate</name>
    </ligand>
</feature>
<comment type="caution">
    <text evidence="15">Lacks conserved residue(s) required for the propagation of feature annotation.</text>
</comment>
<keyword evidence="11 15" id="KW-0560">Oxidoreductase</keyword>
<dbReference type="CDD" id="cd18131">
    <property type="entry name" value="ASADH_C_bac_euk_like"/>
    <property type="match status" value="1"/>
</dbReference>
<evidence type="ECO:0000256" key="15">
    <source>
        <dbReference type="HAMAP-Rule" id="MF_02121"/>
    </source>
</evidence>
<feature type="binding site" evidence="15">
    <location>
        <position position="102"/>
    </location>
    <ligand>
        <name>phosphate</name>
        <dbReference type="ChEBI" id="CHEBI:43474"/>
    </ligand>
</feature>
<dbReference type="GO" id="GO:0004073">
    <property type="term" value="F:aspartate-semialdehyde dehydrogenase activity"/>
    <property type="evidence" value="ECO:0007669"/>
    <property type="project" value="UniProtKB-UniRule"/>
</dbReference>
<dbReference type="PANTHER" id="PTHR46278">
    <property type="entry name" value="DEHYDROGENASE, PUTATIVE-RELATED"/>
    <property type="match status" value="1"/>
</dbReference>
<dbReference type="GO" id="GO:0009088">
    <property type="term" value="P:threonine biosynthetic process"/>
    <property type="evidence" value="ECO:0007669"/>
    <property type="project" value="UniProtKB-UniRule"/>
</dbReference>
<feature type="active site" description="Acyl-thioester intermediate" evidence="15 16">
    <location>
        <position position="131"/>
    </location>
</feature>
<evidence type="ECO:0000256" key="6">
    <source>
        <dbReference type="ARBA" id="ARBA00013120"/>
    </source>
</evidence>
<comment type="catalytic activity">
    <reaction evidence="14 15">
        <text>L-aspartate 4-semialdehyde + phosphate + NADP(+) = 4-phospho-L-aspartate + NADPH + H(+)</text>
        <dbReference type="Rhea" id="RHEA:24284"/>
        <dbReference type="ChEBI" id="CHEBI:15378"/>
        <dbReference type="ChEBI" id="CHEBI:43474"/>
        <dbReference type="ChEBI" id="CHEBI:57535"/>
        <dbReference type="ChEBI" id="CHEBI:57783"/>
        <dbReference type="ChEBI" id="CHEBI:58349"/>
        <dbReference type="ChEBI" id="CHEBI:537519"/>
        <dbReference type="EC" id="1.2.1.11"/>
    </reaction>
</comment>
<keyword evidence="8 15" id="KW-0791">Threonine biosynthesis</keyword>
<evidence type="ECO:0000313" key="19">
    <source>
        <dbReference type="Proteomes" id="UP000189941"/>
    </source>
</evidence>
<evidence type="ECO:0000256" key="11">
    <source>
        <dbReference type="ARBA" id="ARBA00023002"/>
    </source>
</evidence>
<dbReference type="GO" id="GO:0071266">
    <property type="term" value="P:'de novo' L-methionine biosynthetic process"/>
    <property type="evidence" value="ECO:0007669"/>
    <property type="project" value="UniProtKB-UniRule"/>
</dbReference>
<dbReference type="SUPFAM" id="SSF55347">
    <property type="entry name" value="Glyceraldehyde-3-phosphate dehydrogenase-like, C-terminal domain"/>
    <property type="match status" value="1"/>
</dbReference>
<feature type="binding site" evidence="15">
    <location>
        <position position="157"/>
    </location>
    <ligand>
        <name>substrate</name>
    </ligand>
</feature>
<dbReference type="Proteomes" id="UP000189941">
    <property type="component" value="Unassembled WGS sequence"/>
</dbReference>
<dbReference type="InterPro" id="IPR012080">
    <property type="entry name" value="Asp_semialdehyde_DH"/>
</dbReference>
<dbReference type="STRING" id="1121925.SAMN02746011_00517"/>
<dbReference type="SMART" id="SM00859">
    <property type="entry name" value="Semialdhyde_dh"/>
    <property type="match status" value="1"/>
</dbReference>
<dbReference type="PIRSF" id="PIRSF000148">
    <property type="entry name" value="ASA_dh"/>
    <property type="match status" value="1"/>
</dbReference>
<dbReference type="EC" id="1.2.1.11" evidence="6 15"/>
<dbReference type="GO" id="GO:0050661">
    <property type="term" value="F:NADP binding"/>
    <property type="evidence" value="ECO:0007669"/>
    <property type="project" value="UniProtKB-UniRule"/>
</dbReference>
<evidence type="ECO:0000256" key="1">
    <source>
        <dbReference type="ARBA" id="ARBA00005021"/>
    </source>
</evidence>
<keyword evidence="7 15" id="KW-0028">Amino-acid biosynthesis</keyword>
<comment type="pathway">
    <text evidence="2 15">Amino-acid biosynthesis; L-lysine biosynthesis via DAP pathway; (S)-tetrahydrodipicolinate from L-aspartate: step 2/4.</text>
</comment>
<dbReference type="UniPathway" id="UPA00034">
    <property type="reaction ID" value="UER00016"/>
</dbReference>
<dbReference type="NCBIfam" id="TIGR01296">
    <property type="entry name" value="asd_B"/>
    <property type="match status" value="1"/>
</dbReference>
<organism evidence="18 19">
    <name type="scientific">Globicatella sulfidifaciens DSM 15739</name>
    <dbReference type="NCBI Taxonomy" id="1121925"/>
    <lineage>
        <taxon>Bacteria</taxon>
        <taxon>Bacillati</taxon>
        <taxon>Bacillota</taxon>
        <taxon>Bacilli</taxon>
        <taxon>Lactobacillales</taxon>
        <taxon>Aerococcaceae</taxon>
        <taxon>Globicatella</taxon>
    </lineage>
</organism>
<dbReference type="Pfam" id="PF01118">
    <property type="entry name" value="Semialdhyde_dh"/>
    <property type="match status" value="1"/>
</dbReference>
<dbReference type="OrthoDB" id="9805684at2"/>
<proteinExistence type="inferred from homology"/>
<sequence>MTKKYNVAICGATGVVGRKMIQVLEERNFPVNQLFLFASKRSAGKTLTYKGETVTIQELAEDSLKAPIEIALFSAGGETSLKYAPIAAKNGVFVIDNSSAWRMDDTVPLVVPEVNPQALKADSKIIANPNCSTIQSVVPLIALKPYGIKRIVYTTYQAVSGAGKEGISDLENHETNKFPYSINDNVLPHIDTFLENGYTKEETKMIKETQKILEQPDLKITATCVRVPIHTSHAVSINIELEQSFSLDDIRQAFNDLDGVIVQDDPQHNLYPLQSKATDHDGVFVGRIRRDESVANGLNLWVVADNLRKGAATNTIQIAESLIEQKLI</sequence>
<dbReference type="GO" id="GO:0046983">
    <property type="term" value="F:protein dimerization activity"/>
    <property type="evidence" value="ECO:0007669"/>
    <property type="project" value="InterPro"/>
</dbReference>
<keyword evidence="19" id="KW-1185">Reference proteome</keyword>
<keyword evidence="10 15" id="KW-0220">Diaminopimelate biosynthesis</keyword>
<dbReference type="UniPathway" id="UPA00051">
    <property type="reaction ID" value="UER00464"/>
</dbReference>
<dbReference type="NCBIfam" id="NF011456">
    <property type="entry name" value="PRK14874.1"/>
    <property type="match status" value="1"/>
</dbReference>
<dbReference type="InterPro" id="IPR005986">
    <property type="entry name" value="Asp_semialdehyde_DH_beta"/>
</dbReference>
<evidence type="ECO:0000256" key="14">
    <source>
        <dbReference type="ARBA" id="ARBA00047891"/>
    </source>
</evidence>
<feature type="active site" description="Proton acceptor" evidence="15 16">
    <location>
        <position position="233"/>
    </location>
</feature>
<protein>
    <recommendedName>
        <fullName evidence="6 15">Aspartate-semialdehyde dehydrogenase</fullName>
        <shortName evidence="15">ASA dehydrogenase</shortName>
        <shortName evidence="15">ASADH</shortName>
        <ecNumber evidence="6 15">1.2.1.11</ecNumber>
    </recommendedName>
    <alternativeName>
        <fullName evidence="15">Aspartate-beta-semialdehyde dehydrogenase</fullName>
    </alternativeName>
</protein>
<evidence type="ECO:0000259" key="17">
    <source>
        <dbReference type="SMART" id="SM00859"/>
    </source>
</evidence>
<evidence type="ECO:0000256" key="12">
    <source>
        <dbReference type="ARBA" id="ARBA00023154"/>
    </source>
</evidence>
<feature type="binding site" evidence="15">
    <location>
        <begin position="13"/>
        <end position="16"/>
    </location>
    <ligand>
        <name>NADP(+)</name>
        <dbReference type="ChEBI" id="CHEBI:58349"/>
    </ligand>
</feature>
<dbReference type="InterPro" id="IPR012280">
    <property type="entry name" value="Semialdhyde_DH_dimer_dom"/>
</dbReference>
<dbReference type="PANTHER" id="PTHR46278:SF2">
    <property type="entry name" value="ASPARTATE-SEMIALDEHYDE DEHYDROGENASE"/>
    <property type="match status" value="1"/>
</dbReference>
<evidence type="ECO:0000256" key="3">
    <source>
        <dbReference type="ARBA" id="ARBA00005097"/>
    </source>
</evidence>
<keyword evidence="9 15" id="KW-0521">NADP</keyword>
<dbReference type="GO" id="GO:0009097">
    <property type="term" value="P:isoleucine biosynthetic process"/>
    <property type="evidence" value="ECO:0007669"/>
    <property type="project" value="UniProtKB-UniRule"/>
</dbReference>
<accession>A0A1T4K1Q7</accession>
<comment type="similarity">
    <text evidence="4 15">Belongs to the aspartate-semialdehyde dehydrogenase family.</text>
</comment>